<evidence type="ECO:0000313" key="1">
    <source>
        <dbReference type="EMBL" id="MDG0790451.1"/>
    </source>
</evidence>
<gene>
    <name evidence="1" type="ORF">OMP38_06020</name>
</gene>
<reference evidence="1 2" key="1">
    <citation type="submission" date="2022-10" db="EMBL/GenBank/DDBJ databases">
        <title>Comparative genomic analysis of Cohnella hashimotonis sp. nov., isolated from the International Space Station.</title>
        <authorList>
            <person name="Simpson A."/>
            <person name="Venkateswaran K."/>
        </authorList>
    </citation>
    <scope>NUCLEOTIDE SEQUENCE [LARGE SCALE GENOMIC DNA]</scope>
    <source>
        <strain evidence="1 2">DSM 18997</strain>
    </source>
</reference>
<organism evidence="1 2">
    <name type="scientific">Cohnella ginsengisoli</name>
    <dbReference type="NCBI Taxonomy" id="425004"/>
    <lineage>
        <taxon>Bacteria</taxon>
        <taxon>Bacillati</taxon>
        <taxon>Bacillota</taxon>
        <taxon>Bacilli</taxon>
        <taxon>Bacillales</taxon>
        <taxon>Paenibacillaceae</taxon>
        <taxon>Cohnella</taxon>
    </lineage>
</organism>
<dbReference type="EMBL" id="JAPDHZ010000002">
    <property type="protein sequence ID" value="MDG0790451.1"/>
    <property type="molecule type" value="Genomic_DNA"/>
</dbReference>
<sequence length="53" mass="6432">MIEFDVIVGGEVKETLRPNTSRLKEVYDYINEQMKLMRGKYGYEVRVMRRILY</sequence>
<proteinExistence type="predicted"/>
<keyword evidence="2" id="KW-1185">Reference proteome</keyword>
<evidence type="ECO:0000313" key="2">
    <source>
        <dbReference type="Proteomes" id="UP001153387"/>
    </source>
</evidence>
<comment type="caution">
    <text evidence="1">The sequence shown here is derived from an EMBL/GenBank/DDBJ whole genome shotgun (WGS) entry which is preliminary data.</text>
</comment>
<dbReference type="Proteomes" id="UP001153387">
    <property type="component" value="Unassembled WGS sequence"/>
</dbReference>
<dbReference type="RefSeq" id="WP_090109908.1">
    <property type="nucleotide sequence ID" value="NZ_JAPDHZ010000002.1"/>
</dbReference>
<name>A0A9X4KEC1_9BACL</name>
<protein>
    <submittedName>
        <fullName evidence="1">Mechanosensitive ion channel protein MscL</fullName>
    </submittedName>
</protein>
<dbReference type="AlphaFoldDB" id="A0A9X4KEC1"/>
<accession>A0A9X4KEC1</accession>